<protein>
    <recommendedName>
        <fullName evidence="8">E2F/DP family winged-helix DNA-binding domain-containing protein</fullName>
    </recommendedName>
</protein>
<dbReference type="SUPFAM" id="SSF46785">
    <property type="entry name" value="Winged helix' DNA-binding domain"/>
    <property type="match status" value="1"/>
</dbReference>
<feature type="transmembrane region" description="Helical" evidence="7">
    <location>
        <begin position="69"/>
        <end position="90"/>
    </location>
</feature>
<gene>
    <name evidence="9" type="ORF">V6N12_073825</name>
</gene>
<keyword evidence="7" id="KW-0812">Transmembrane</keyword>
<dbReference type="InterPro" id="IPR036390">
    <property type="entry name" value="WH_DNA-bd_sf"/>
</dbReference>
<evidence type="ECO:0000313" key="9">
    <source>
        <dbReference type="EMBL" id="KAK8505061.1"/>
    </source>
</evidence>
<comment type="caution">
    <text evidence="9">The sequence shown here is derived from an EMBL/GenBank/DDBJ whole genome shotgun (WGS) entry which is preliminary data.</text>
</comment>
<dbReference type="Gene3D" id="1.10.10.10">
    <property type="entry name" value="Winged helix-like DNA-binding domain superfamily/Winged helix DNA-binding domain"/>
    <property type="match status" value="1"/>
</dbReference>
<name>A0ABR2BDT5_9ROSI</name>
<feature type="transmembrane region" description="Helical" evidence="7">
    <location>
        <begin position="96"/>
        <end position="116"/>
    </location>
</feature>
<evidence type="ECO:0000256" key="7">
    <source>
        <dbReference type="SAM" id="Phobius"/>
    </source>
</evidence>
<keyword evidence="2 6" id="KW-0805">Transcription regulation</keyword>
<dbReference type="InterPro" id="IPR003316">
    <property type="entry name" value="E2F_WHTH_DNA-bd_dom"/>
</dbReference>
<proteinExistence type="inferred from homology"/>
<accession>A0ABR2BDT5</accession>
<evidence type="ECO:0000256" key="2">
    <source>
        <dbReference type="ARBA" id="ARBA00023015"/>
    </source>
</evidence>
<sequence length="188" mass="21424">MMESSSRHYVYSRKQKSIGLLCSNFLSMYNMDAIEFIGLDEAAAKLGVERGRIYDIVNVWKVLEGHDQIIFTATVAIVVLTVLFMGQSAVYFLNQLYIILIVVTSPSLCLLQKMIVKNYGTNRFLIFPLLAVSKLNNNNQIASWDTRFETGTSTSLLQPFSPIVIAANENEWIRVWDYEEEGTPPQWL</sequence>
<evidence type="ECO:0000256" key="4">
    <source>
        <dbReference type="ARBA" id="ARBA00023163"/>
    </source>
</evidence>
<keyword evidence="5" id="KW-0131">Cell cycle</keyword>
<keyword evidence="3 6" id="KW-0238">DNA-binding</keyword>
<keyword evidence="10" id="KW-1185">Reference proteome</keyword>
<keyword evidence="4 6" id="KW-0804">Transcription</keyword>
<dbReference type="Pfam" id="PF02319">
    <property type="entry name" value="WHD_E2F_TDP"/>
    <property type="match status" value="1"/>
</dbReference>
<keyword evidence="6" id="KW-0539">Nucleus</keyword>
<evidence type="ECO:0000256" key="3">
    <source>
        <dbReference type="ARBA" id="ARBA00023125"/>
    </source>
</evidence>
<dbReference type="Proteomes" id="UP001472677">
    <property type="component" value="Unassembled WGS sequence"/>
</dbReference>
<feature type="domain" description="E2F/DP family winged-helix DNA-binding" evidence="8">
    <location>
        <begin position="13"/>
        <end position="73"/>
    </location>
</feature>
<evidence type="ECO:0000256" key="6">
    <source>
        <dbReference type="RuleBase" id="RU003796"/>
    </source>
</evidence>
<evidence type="ECO:0000259" key="8">
    <source>
        <dbReference type="SMART" id="SM01372"/>
    </source>
</evidence>
<dbReference type="SMART" id="SM01372">
    <property type="entry name" value="E2F_TDP"/>
    <property type="match status" value="1"/>
</dbReference>
<evidence type="ECO:0000256" key="1">
    <source>
        <dbReference type="ARBA" id="ARBA00010940"/>
    </source>
</evidence>
<reference evidence="9 10" key="1">
    <citation type="journal article" date="2024" name="G3 (Bethesda)">
        <title>Genome assembly of Hibiscus sabdariffa L. provides insights into metabolisms of medicinal natural products.</title>
        <authorList>
            <person name="Kim T."/>
        </authorList>
    </citation>
    <scope>NUCLEOTIDE SEQUENCE [LARGE SCALE GENOMIC DNA]</scope>
    <source>
        <strain evidence="9">TK-2024</strain>
        <tissue evidence="9">Old leaves</tissue>
    </source>
</reference>
<dbReference type="InterPro" id="IPR036388">
    <property type="entry name" value="WH-like_DNA-bd_sf"/>
</dbReference>
<organism evidence="9 10">
    <name type="scientific">Hibiscus sabdariffa</name>
    <name type="common">roselle</name>
    <dbReference type="NCBI Taxonomy" id="183260"/>
    <lineage>
        <taxon>Eukaryota</taxon>
        <taxon>Viridiplantae</taxon>
        <taxon>Streptophyta</taxon>
        <taxon>Embryophyta</taxon>
        <taxon>Tracheophyta</taxon>
        <taxon>Spermatophyta</taxon>
        <taxon>Magnoliopsida</taxon>
        <taxon>eudicotyledons</taxon>
        <taxon>Gunneridae</taxon>
        <taxon>Pentapetalae</taxon>
        <taxon>rosids</taxon>
        <taxon>malvids</taxon>
        <taxon>Malvales</taxon>
        <taxon>Malvaceae</taxon>
        <taxon>Malvoideae</taxon>
        <taxon>Hibiscus</taxon>
    </lineage>
</organism>
<dbReference type="EMBL" id="JBBPBM010000131">
    <property type="protein sequence ID" value="KAK8505061.1"/>
    <property type="molecule type" value="Genomic_DNA"/>
</dbReference>
<keyword evidence="7" id="KW-0472">Membrane</keyword>
<dbReference type="InterPro" id="IPR015633">
    <property type="entry name" value="E2F"/>
</dbReference>
<dbReference type="PANTHER" id="PTHR12081">
    <property type="entry name" value="TRANSCRIPTION FACTOR E2F"/>
    <property type="match status" value="1"/>
</dbReference>
<comment type="similarity">
    <text evidence="1 6">Belongs to the E2F/DP family.</text>
</comment>
<comment type="subcellular location">
    <subcellularLocation>
        <location evidence="6">Nucleus</location>
    </subcellularLocation>
</comment>
<keyword evidence="7" id="KW-1133">Transmembrane helix</keyword>
<dbReference type="PANTHER" id="PTHR12081:SF106">
    <property type="entry name" value="E2F TRANSCRIPTION FACTOR-LIKE E2FE"/>
    <property type="match status" value="1"/>
</dbReference>
<evidence type="ECO:0000256" key="5">
    <source>
        <dbReference type="ARBA" id="ARBA00023306"/>
    </source>
</evidence>
<evidence type="ECO:0000313" key="10">
    <source>
        <dbReference type="Proteomes" id="UP001472677"/>
    </source>
</evidence>